<organism evidence="3 4">
    <name type="scientific">Streptosporangium sandarakinum</name>
    <dbReference type="NCBI Taxonomy" id="1260955"/>
    <lineage>
        <taxon>Bacteria</taxon>
        <taxon>Bacillati</taxon>
        <taxon>Actinomycetota</taxon>
        <taxon>Actinomycetes</taxon>
        <taxon>Streptosporangiales</taxon>
        <taxon>Streptosporangiaceae</taxon>
        <taxon>Streptosporangium</taxon>
    </lineage>
</organism>
<feature type="signal peptide" evidence="2">
    <location>
        <begin position="1"/>
        <end position="26"/>
    </location>
</feature>
<proteinExistence type="predicted"/>
<dbReference type="AlphaFoldDB" id="A0A852VAT0"/>
<evidence type="ECO:0008006" key="5">
    <source>
        <dbReference type="Google" id="ProtNLM"/>
    </source>
</evidence>
<protein>
    <recommendedName>
        <fullName evidence="5">Spore-associated protein A</fullName>
    </recommendedName>
</protein>
<evidence type="ECO:0000256" key="2">
    <source>
        <dbReference type="SAM" id="SignalP"/>
    </source>
</evidence>
<evidence type="ECO:0000256" key="1">
    <source>
        <dbReference type="SAM" id="MobiDB-lite"/>
    </source>
</evidence>
<sequence>MLKPTSRIIIAAALSAGAVMANPAYAVAASYTPEGVCGAGFGRVNDGSRVVKTSTGKVYGRVYLLYNRSTGFNCVTTIKSSFIGSATYTMARLEVQTKRIKREPMRTVEKHAEGKYKYYAGPVKLYAKGHCVKYWGIIKSSGRAPQIPTGGQASQIATGGRASWDNCG</sequence>
<comment type="caution">
    <text evidence="3">The sequence shown here is derived from an EMBL/GenBank/DDBJ whole genome shotgun (WGS) entry which is preliminary data.</text>
</comment>
<feature type="region of interest" description="Disordered" evidence="1">
    <location>
        <begin position="149"/>
        <end position="168"/>
    </location>
</feature>
<keyword evidence="4" id="KW-1185">Reference proteome</keyword>
<gene>
    <name evidence="3" type="ORF">HDA43_005452</name>
</gene>
<accession>A0A852VAT0</accession>
<dbReference type="RefSeq" id="WP_179826635.1">
    <property type="nucleotide sequence ID" value="NZ_CP192034.1"/>
</dbReference>
<feature type="chain" id="PRO_5039476348" description="Spore-associated protein A" evidence="2">
    <location>
        <begin position="27"/>
        <end position="168"/>
    </location>
</feature>
<name>A0A852VAT0_9ACTN</name>
<evidence type="ECO:0000313" key="4">
    <source>
        <dbReference type="Proteomes" id="UP000576393"/>
    </source>
</evidence>
<evidence type="ECO:0000313" key="3">
    <source>
        <dbReference type="EMBL" id="NYF43225.1"/>
    </source>
</evidence>
<keyword evidence="2" id="KW-0732">Signal</keyword>
<dbReference type="Proteomes" id="UP000576393">
    <property type="component" value="Unassembled WGS sequence"/>
</dbReference>
<reference evidence="3 4" key="1">
    <citation type="submission" date="2020-07" db="EMBL/GenBank/DDBJ databases">
        <title>Sequencing the genomes of 1000 actinobacteria strains.</title>
        <authorList>
            <person name="Klenk H.-P."/>
        </authorList>
    </citation>
    <scope>NUCLEOTIDE SEQUENCE [LARGE SCALE GENOMIC DNA]</scope>
    <source>
        <strain evidence="3 4">DSM 45763</strain>
    </source>
</reference>
<dbReference type="EMBL" id="JACCCO010000003">
    <property type="protein sequence ID" value="NYF43225.1"/>
    <property type="molecule type" value="Genomic_DNA"/>
</dbReference>